<proteinExistence type="predicted"/>
<dbReference type="Gene3D" id="3.40.1260.10">
    <property type="entry name" value="DsrEFH-like"/>
    <property type="match status" value="1"/>
</dbReference>
<dbReference type="Proteomes" id="UP000716004">
    <property type="component" value="Unassembled WGS sequence"/>
</dbReference>
<evidence type="ECO:0000313" key="1">
    <source>
        <dbReference type="EMBL" id="MBX8630962.1"/>
    </source>
</evidence>
<protein>
    <submittedName>
        <fullName evidence="2">DsrE family protein</fullName>
    </submittedName>
</protein>
<dbReference type="SUPFAM" id="SSF75169">
    <property type="entry name" value="DsrEFH-like"/>
    <property type="match status" value="1"/>
</dbReference>
<dbReference type="Proteomes" id="UP000750197">
    <property type="component" value="Unassembled WGS sequence"/>
</dbReference>
<accession>A0A8J7YLZ5</accession>
<dbReference type="EMBL" id="JAHEAC010000001">
    <property type="protein sequence ID" value="MBX8643175.1"/>
    <property type="molecule type" value="Genomic_DNA"/>
</dbReference>
<name>A0A8J7YLZ5_9ARCH</name>
<gene>
    <name evidence="1" type="ORF">J9259_00330</name>
    <name evidence="2" type="ORF">KIY12_00355</name>
</gene>
<reference evidence="2" key="1">
    <citation type="submission" date="2021-05" db="EMBL/GenBank/DDBJ databases">
        <title>Genomic insights into ecological role and evolution of a novel Thermoplasmata order Candidatus Sysuiplasmatales.</title>
        <authorList>
            <person name="Yuan Y."/>
        </authorList>
    </citation>
    <scope>NUCLEOTIDE SEQUENCE</scope>
    <source>
        <strain evidence="2">TUT19-bin139</strain>
        <strain evidence="1">YP2-bin.285</strain>
    </source>
</reference>
<dbReference type="InterPro" id="IPR027396">
    <property type="entry name" value="DsrEFH-like"/>
</dbReference>
<organism evidence="2 3">
    <name type="scientific">Candidatus Sysuiplasma superficiale</name>
    <dbReference type="NCBI Taxonomy" id="2823368"/>
    <lineage>
        <taxon>Archaea</taxon>
        <taxon>Methanobacteriati</taxon>
        <taxon>Thermoplasmatota</taxon>
        <taxon>Thermoplasmata</taxon>
        <taxon>Candidatus Sysuiplasmatales</taxon>
        <taxon>Candidatus Sysuiplasmataceae</taxon>
        <taxon>Candidatus Sysuiplasma</taxon>
    </lineage>
</organism>
<sequence>MRILCLLFTSPVQHRGPEHMLKLVEEMTGKGNRVELFLLGDGVYNSSAALATKKGAPVVLALSQMRGIRITDCSTCAGMRGVDELIGNARLGTLEDLTEEMERADVILSYTGEE</sequence>
<evidence type="ECO:0000313" key="2">
    <source>
        <dbReference type="EMBL" id="MBX8643175.1"/>
    </source>
</evidence>
<dbReference type="Pfam" id="PF02635">
    <property type="entry name" value="DsrE"/>
    <property type="match status" value="1"/>
</dbReference>
<evidence type="ECO:0000313" key="3">
    <source>
        <dbReference type="Proteomes" id="UP000750197"/>
    </source>
</evidence>
<dbReference type="EMBL" id="JAGVSJ010000001">
    <property type="protein sequence ID" value="MBX8630962.1"/>
    <property type="molecule type" value="Genomic_DNA"/>
</dbReference>
<comment type="caution">
    <text evidence="2">The sequence shown here is derived from an EMBL/GenBank/DDBJ whole genome shotgun (WGS) entry which is preliminary data.</text>
</comment>
<dbReference type="InterPro" id="IPR003787">
    <property type="entry name" value="Sulphur_relay_DsrE/F-like"/>
</dbReference>
<dbReference type="AlphaFoldDB" id="A0A8J7YLZ5"/>